<feature type="chain" id="PRO_5006395109" evidence="5">
    <location>
        <begin position="19"/>
        <end position="406"/>
    </location>
</feature>
<comment type="caution">
    <text evidence="6">The sequence shown here is derived from an EMBL/GenBank/DDBJ whole genome shotgun (WGS) entry which is preliminary data.</text>
</comment>
<reference evidence="6 7" key="1">
    <citation type="submission" date="2015-05" db="EMBL/GenBank/DDBJ databases">
        <title>Genome sequencing and analysis of members of genus Stenotrophomonas.</title>
        <authorList>
            <person name="Patil P.P."/>
            <person name="Midha S."/>
            <person name="Patil P.B."/>
        </authorList>
    </citation>
    <scope>NUCLEOTIDE SEQUENCE [LARGE SCALE GENOMIC DNA]</scope>
    <source>
        <strain evidence="6 7">DSM 21508</strain>
    </source>
</reference>
<keyword evidence="1" id="KW-0677">Repeat</keyword>
<dbReference type="PANTHER" id="PTHR44943">
    <property type="entry name" value="CELLULOSE SYNTHASE OPERON PROTEIN C"/>
    <property type="match status" value="1"/>
</dbReference>
<dbReference type="PANTHER" id="PTHR44943:SF8">
    <property type="entry name" value="TPR REPEAT-CONTAINING PROTEIN MJ0263"/>
    <property type="match status" value="1"/>
</dbReference>
<evidence type="ECO:0000313" key="7">
    <source>
        <dbReference type="Proteomes" id="UP000051386"/>
    </source>
</evidence>
<feature type="signal peptide" evidence="5">
    <location>
        <begin position="1"/>
        <end position="18"/>
    </location>
</feature>
<organism evidence="6 7">
    <name type="scientific">Stenotrophomonas chelatiphaga</name>
    <dbReference type="NCBI Taxonomy" id="517011"/>
    <lineage>
        <taxon>Bacteria</taxon>
        <taxon>Pseudomonadati</taxon>
        <taxon>Pseudomonadota</taxon>
        <taxon>Gammaproteobacteria</taxon>
        <taxon>Lysobacterales</taxon>
        <taxon>Lysobacteraceae</taxon>
        <taxon>Stenotrophomonas</taxon>
    </lineage>
</organism>
<dbReference type="InterPro" id="IPR019734">
    <property type="entry name" value="TPR_rpt"/>
</dbReference>
<accession>A0A0R0D4Y1</accession>
<keyword evidence="7" id="KW-1185">Reference proteome</keyword>
<dbReference type="AlphaFoldDB" id="A0A0R0D4Y1"/>
<feature type="region of interest" description="Disordered" evidence="4">
    <location>
        <begin position="29"/>
        <end position="48"/>
    </location>
</feature>
<feature type="repeat" description="TPR" evidence="3">
    <location>
        <begin position="185"/>
        <end position="218"/>
    </location>
</feature>
<dbReference type="Pfam" id="PF13432">
    <property type="entry name" value="TPR_16"/>
    <property type="match status" value="1"/>
</dbReference>
<keyword evidence="2 3" id="KW-0802">TPR repeat</keyword>
<keyword evidence="5" id="KW-0732">Signal</keyword>
<name>A0A0R0D4Y1_9GAMM</name>
<sequence length="406" mass="44300">MMLRNHKQALLTMLIATAVSGTVITDAAAQARSADRSDQRERRGSSKAAAAEVLYPNATRKEPGMKSSAKLGKQLQKLVDSYNEQKFPETLTEATSILGNSAANEYDKALAAQLASQAAYQQDDVAGAKRYLQQVLDANALDNNGHFQSMLMLAQLQLQDDDKAVQAQGLTLIDKYFAESGSKKAEELVSKGQALYQLERYQEAIPVLKEAIAASPEPKDQWNQLLMAAYAEAGQTGEAVAAAEAVAAKNPNDKKAQLNLANMYMQADQMDKAAGVMDKLRASGQLTDEREYKQLYSIYANTENKEKEVISVINEGLEKGILKPDHQVYLALAQSYYYSEPQQVDKAIEAWQKAAPLSPTGETYLNLARVLHSEGKIPQAKEAARQAKAKGGLKNAADADKIINLK</sequence>
<evidence type="ECO:0000256" key="2">
    <source>
        <dbReference type="ARBA" id="ARBA00022803"/>
    </source>
</evidence>
<evidence type="ECO:0000256" key="5">
    <source>
        <dbReference type="SAM" id="SignalP"/>
    </source>
</evidence>
<dbReference type="PATRIC" id="fig|517011.3.peg.2530"/>
<dbReference type="SUPFAM" id="SSF48452">
    <property type="entry name" value="TPR-like"/>
    <property type="match status" value="2"/>
</dbReference>
<dbReference type="EMBL" id="LDJK01000060">
    <property type="protein sequence ID" value="KRG72993.1"/>
    <property type="molecule type" value="Genomic_DNA"/>
</dbReference>
<evidence type="ECO:0000313" key="6">
    <source>
        <dbReference type="EMBL" id="KRG72993.1"/>
    </source>
</evidence>
<dbReference type="Pfam" id="PF14559">
    <property type="entry name" value="TPR_19"/>
    <property type="match status" value="1"/>
</dbReference>
<gene>
    <name evidence="6" type="ORF">ABB28_13060</name>
</gene>
<proteinExistence type="predicted"/>
<dbReference type="RefSeq" id="WP_057509021.1">
    <property type="nucleotide sequence ID" value="NZ_LDJK01000060.1"/>
</dbReference>
<evidence type="ECO:0000256" key="3">
    <source>
        <dbReference type="PROSITE-ProRule" id="PRU00339"/>
    </source>
</evidence>
<evidence type="ECO:0000256" key="1">
    <source>
        <dbReference type="ARBA" id="ARBA00022737"/>
    </source>
</evidence>
<dbReference type="Proteomes" id="UP000051386">
    <property type="component" value="Unassembled WGS sequence"/>
</dbReference>
<feature type="compositionally biased region" description="Basic and acidic residues" evidence="4">
    <location>
        <begin position="33"/>
        <end position="44"/>
    </location>
</feature>
<protein>
    <submittedName>
        <fullName evidence="6">Uncharacterized protein</fullName>
    </submittedName>
</protein>
<dbReference type="InterPro" id="IPR051685">
    <property type="entry name" value="Ycf3/AcsC/BcsC/TPR_MFPF"/>
</dbReference>
<dbReference type="InterPro" id="IPR011990">
    <property type="entry name" value="TPR-like_helical_dom_sf"/>
</dbReference>
<evidence type="ECO:0000256" key="4">
    <source>
        <dbReference type="SAM" id="MobiDB-lite"/>
    </source>
</evidence>
<dbReference type="SMART" id="SM00028">
    <property type="entry name" value="TPR"/>
    <property type="match status" value="2"/>
</dbReference>
<dbReference type="Gene3D" id="1.25.40.10">
    <property type="entry name" value="Tetratricopeptide repeat domain"/>
    <property type="match status" value="2"/>
</dbReference>
<dbReference type="PROSITE" id="PS50005">
    <property type="entry name" value="TPR"/>
    <property type="match status" value="1"/>
</dbReference>